<feature type="transmembrane region" description="Helical" evidence="8">
    <location>
        <begin position="267"/>
        <end position="285"/>
    </location>
</feature>
<dbReference type="AlphaFoldDB" id="A0AA47KPP2"/>
<evidence type="ECO:0000313" key="9">
    <source>
        <dbReference type="EMBL" id="WBA10482.1"/>
    </source>
</evidence>
<dbReference type="InterPro" id="IPR037294">
    <property type="entry name" value="ABC_BtuC-like"/>
</dbReference>
<dbReference type="Gene3D" id="1.10.3470.10">
    <property type="entry name" value="ABC transporter involved in vitamin B12 uptake, BtuC"/>
    <property type="match status" value="1"/>
</dbReference>
<dbReference type="EMBL" id="CP114589">
    <property type="protein sequence ID" value="WBA10482.1"/>
    <property type="molecule type" value="Genomic_DNA"/>
</dbReference>
<keyword evidence="6 8" id="KW-1133">Transmembrane helix</keyword>
<name>A0AA47KPP2_9GAMM</name>
<evidence type="ECO:0000256" key="2">
    <source>
        <dbReference type="ARBA" id="ARBA00007935"/>
    </source>
</evidence>
<reference evidence="9" key="1">
    <citation type="submission" date="2022-09" db="EMBL/GenBank/DDBJ databases">
        <authorList>
            <person name="Li Z.-J."/>
        </authorList>
    </citation>
    <scope>NUCLEOTIDE SEQUENCE</scope>
    <source>
        <strain evidence="9">TGB11</strain>
        <plasmid evidence="9">unnamed</plasmid>
    </source>
</reference>
<evidence type="ECO:0000256" key="5">
    <source>
        <dbReference type="ARBA" id="ARBA00022692"/>
    </source>
</evidence>
<gene>
    <name evidence="9" type="ORF">N8M53_14110</name>
</gene>
<geneLocation type="plasmid" evidence="9 10">
    <name>unnamed</name>
</geneLocation>
<accession>A0AA47KPP2</accession>
<keyword evidence="7 8" id="KW-0472">Membrane</keyword>
<feature type="transmembrane region" description="Helical" evidence="8">
    <location>
        <begin position="218"/>
        <end position="247"/>
    </location>
</feature>
<feature type="transmembrane region" description="Helical" evidence="8">
    <location>
        <begin position="46"/>
        <end position="65"/>
    </location>
</feature>
<dbReference type="GO" id="GO:0022857">
    <property type="term" value="F:transmembrane transporter activity"/>
    <property type="evidence" value="ECO:0007669"/>
    <property type="project" value="InterPro"/>
</dbReference>
<keyword evidence="4" id="KW-1003">Cell membrane</keyword>
<evidence type="ECO:0000256" key="1">
    <source>
        <dbReference type="ARBA" id="ARBA00004651"/>
    </source>
</evidence>
<dbReference type="CDD" id="cd06550">
    <property type="entry name" value="TM_ABC_iron-siderophores_like"/>
    <property type="match status" value="1"/>
</dbReference>
<sequence length="315" mass="33875">MKYLSIPVLVVLAILSISIGVAHVSFASLWAGDPEAWTIFTTSRIPRLLAICLAGAGLSVAGLIMQQICQNRFAAPDTTGTIDCALLGYVLTLVAFGGASQWLDLSVIVGMAMAGTWLFVHFLQRLKFKNTVLVPLIGIMYGNVVSSLTQFLAYKYDLIQTLQAWTVANFSSVLAGNYEVLFVAIPVCGVAYAYASQFSAASIGESFAKNIGLDYQKVVLFGVMVVALLSSAVVMIVGVIPFLGLIVPNVVSLFMGDNIKRNLPWTAFWGVVLVLSCDILGRVIIFPYEVPIAMIISILGGAVFIYLVMRDKANA</sequence>
<protein>
    <submittedName>
        <fullName evidence="9">Iron chelate uptake ABC transporter family permease subunit</fullName>
    </submittedName>
</protein>
<dbReference type="RefSeq" id="WP_269580489.1">
    <property type="nucleotide sequence ID" value="NZ_CP114589.1"/>
</dbReference>
<feature type="transmembrane region" description="Helical" evidence="8">
    <location>
        <begin position="132"/>
        <end position="154"/>
    </location>
</feature>
<evidence type="ECO:0000256" key="3">
    <source>
        <dbReference type="ARBA" id="ARBA00022448"/>
    </source>
</evidence>
<proteinExistence type="inferred from homology"/>
<dbReference type="SUPFAM" id="SSF81345">
    <property type="entry name" value="ABC transporter involved in vitamin B12 uptake, BtuC"/>
    <property type="match status" value="1"/>
</dbReference>
<evidence type="ECO:0000313" key="10">
    <source>
        <dbReference type="Proteomes" id="UP001164748"/>
    </source>
</evidence>
<keyword evidence="5 8" id="KW-0812">Transmembrane</keyword>
<evidence type="ECO:0000256" key="6">
    <source>
        <dbReference type="ARBA" id="ARBA00022989"/>
    </source>
</evidence>
<evidence type="ECO:0000256" key="7">
    <source>
        <dbReference type="ARBA" id="ARBA00023136"/>
    </source>
</evidence>
<dbReference type="Pfam" id="PF01032">
    <property type="entry name" value="FecCD"/>
    <property type="match status" value="1"/>
</dbReference>
<dbReference type="GO" id="GO:0005886">
    <property type="term" value="C:plasma membrane"/>
    <property type="evidence" value="ECO:0007669"/>
    <property type="project" value="UniProtKB-SubCell"/>
</dbReference>
<comment type="similarity">
    <text evidence="2">Belongs to the binding-protein-dependent transport system permease family. FecCD subfamily.</text>
</comment>
<keyword evidence="3" id="KW-0813">Transport</keyword>
<dbReference type="GO" id="GO:0033214">
    <property type="term" value="P:siderophore-iron import into cell"/>
    <property type="evidence" value="ECO:0007669"/>
    <property type="project" value="TreeGrafter"/>
</dbReference>
<feature type="transmembrane region" description="Helical" evidence="8">
    <location>
        <begin position="174"/>
        <end position="195"/>
    </location>
</feature>
<feature type="transmembrane region" description="Helical" evidence="8">
    <location>
        <begin position="102"/>
        <end position="120"/>
    </location>
</feature>
<feature type="transmembrane region" description="Helical" evidence="8">
    <location>
        <begin position="77"/>
        <end position="96"/>
    </location>
</feature>
<keyword evidence="9" id="KW-0614">Plasmid</keyword>
<dbReference type="InterPro" id="IPR000522">
    <property type="entry name" value="ABC_transptr_permease_BtuC"/>
</dbReference>
<comment type="subcellular location">
    <subcellularLocation>
        <location evidence="1">Cell membrane</location>
        <topology evidence="1">Multi-pass membrane protein</topology>
    </subcellularLocation>
</comment>
<dbReference type="Proteomes" id="UP001164748">
    <property type="component" value="Plasmid unnamed"/>
</dbReference>
<evidence type="ECO:0000256" key="4">
    <source>
        <dbReference type="ARBA" id="ARBA00022475"/>
    </source>
</evidence>
<organism evidence="9 10">
    <name type="scientific">Salinivibrio kushneri</name>
    <dbReference type="NCBI Taxonomy" id="1908198"/>
    <lineage>
        <taxon>Bacteria</taxon>
        <taxon>Pseudomonadati</taxon>
        <taxon>Pseudomonadota</taxon>
        <taxon>Gammaproteobacteria</taxon>
        <taxon>Vibrionales</taxon>
        <taxon>Vibrionaceae</taxon>
        <taxon>Salinivibrio</taxon>
    </lineage>
</organism>
<dbReference type="PANTHER" id="PTHR30472">
    <property type="entry name" value="FERRIC ENTEROBACTIN TRANSPORT SYSTEM PERMEASE PROTEIN"/>
    <property type="match status" value="1"/>
</dbReference>
<feature type="transmembrane region" description="Helical" evidence="8">
    <location>
        <begin position="292"/>
        <end position="309"/>
    </location>
</feature>
<evidence type="ECO:0000256" key="8">
    <source>
        <dbReference type="SAM" id="Phobius"/>
    </source>
</evidence>
<dbReference type="PANTHER" id="PTHR30472:SF27">
    <property type="entry name" value="PETROBACTIN IMPORT SYSTEM PERMEASE PROTEIN YCLN"/>
    <property type="match status" value="1"/>
</dbReference>